<dbReference type="GO" id="GO:0005840">
    <property type="term" value="C:ribosome"/>
    <property type="evidence" value="ECO:0007669"/>
    <property type="project" value="UniProtKB-KW"/>
</dbReference>
<keyword evidence="2" id="KW-0012">Acyltransferase</keyword>
<dbReference type="Proteomes" id="UP000253426">
    <property type="component" value="Unassembled WGS sequence"/>
</dbReference>
<evidence type="ECO:0000256" key="1">
    <source>
        <dbReference type="ARBA" id="ARBA00022679"/>
    </source>
</evidence>
<reference evidence="4 5" key="1">
    <citation type="submission" date="2018-06" db="EMBL/GenBank/DDBJ databases">
        <title>Genomic Encyclopedia of Type Strains, Phase IV (KMG-IV): sequencing the most valuable type-strain genomes for metagenomic binning, comparative biology and taxonomic classification.</title>
        <authorList>
            <person name="Goeker M."/>
        </authorList>
    </citation>
    <scope>NUCLEOTIDE SEQUENCE [LARGE SCALE GENOMIC DNA]</scope>
    <source>
        <strain evidence="4 5">DSM 25532</strain>
    </source>
</reference>
<keyword evidence="1" id="KW-0808">Transferase</keyword>
<dbReference type="SUPFAM" id="SSF55729">
    <property type="entry name" value="Acyl-CoA N-acyltransferases (Nat)"/>
    <property type="match status" value="1"/>
</dbReference>
<dbReference type="Gene3D" id="3.40.630.30">
    <property type="match status" value="1"/>
</dbReference>
<comment type="caution">
    <text evidence="4">The sequence shown here is derived from an EMBL/GenBank/DDBJ whole genome shotgun (WGS) entry which is preliminary data.</text>
</comment>
<dbReference type="InterPro" id="IPR016181">
    <property type="entry name" value="Acyl_CoA_acyltransferase"/>
</dbReference>
<dbReference type="RefSeq" id="WP_113956598.1">
    <property type="nucleotide sequence ID" value="NZ_QNRR01000001.1"/>
</dbReference>
<dbReference type="InterPro" id="IPR050832">
    <property type="entry name" value="Bact_Acetyltransf"/>
</dbReference>
<dbReference type="PROSITE" id="PS51186">
    <property type="entry name" value="GNAT"/>
    <property type="match status" value="1"/>
</dbReference>
<dbReference type="CDD" id="cd04301">
    <property type="entry name" value="NAT_SF"/>
    <property type="match status" value="1"/>
</dbReference>
<sequence>MAVTIRLLGSADAALIATAADVFDHCPQAHLTAEFLQDPRHHLIAAIDDSQLVGFISAVHYVHPDKPAELWINEVGVAPSHQGQGIGRQMLRLVLEHGKKLGCVNAWVLTDRNNPAAMRLYAGAGGVEAEKPAVMFEFGLEGGESITESQP</sequence>
<evidence type="ECO:0000313" key="5">
    <source>
        <dbReference type="Proteomes" id="UP000253426"/>
    </source>
</evidence>
<keyword evidence="5" id="KW-1185">Reference proteome</keyword>
<dbReference type="Pfam" id="PF00583">
    <property type="entry name" value="Acetyltransf_1"/>
    <property type="match status" value="1"/>
</dbReference>
<dbReference type="OrthoDB" id="336415at2"/>
<dbReference type="EMBL" id="QNRR01000001">
    <property type="protein sequence ID" value="RBP47682.1"/>
    <property type="molecule type" value="Genomic_DNA"/>
</dbReference>
<dbReference type="PANTHER" id="PTHR43877:SF2">
    <property type="entry name" value="AMINOALKYLPHOSPHONATE N-ACETYLTRANSFERASE-RELATED"/>
    <property type="match status" value="1"/>
</dbReference>
<dbReference type="PANTHER" id="PTHR43877">
    <property type="entry name" value="AMINOALKYLPHOSPHONATE N-ACETYLTRANSFERASE-RELATED-RELATED"/>
    <property type="match status" value="1"/>
</dbReference>
<evidence type="ECO:0000313" key="4">
    <source>
        <dbReference type="EMBL" id="RBP47682.1"/>
    </source>
</evidence>
<accession>A0A366HTS7</accession>
<protein>
    <submittedName>
        <fullName evidence="4">Ribosomal protein S18 acetylase RimI-like enzyme</fullName>
    </submittedName>
</protein>
<keyword evidence="4" id="KW-0687">Ribonucleoprotein</keyword>
<evidence type="ECO:0000259" key="3">
    <source>
        <dbReference type="PROSITE" id="PS51186"/>
    </source>
</evidence>
<feature type="domain" description="N-acetyltransferase" evidence="3">
    <location>
        <begin position="3"/>
        <end position="151"/>
    </location>
</feature>
<gene>
    <name evidence="4" type="ORF">DES53_101480</name>
</gene>
<organism evidence="4 5">
    <name type="scientific">Roseimicrobium gellanilyticum</name>
    <dbReference type="NCBI Taxonomy" id="748857"/>
    <lineage>
        <taxon>Bacteria</taxon>
        <taxon>Pseudomonadati</taxon>
        <taxon>Verrucomicrobiota</taxon>
        <taxon>Verrucomicrobiia</taxon>
        <taxon>Verrucomicrobiales</taxon>
        <taxon>Verrucomicrobiaceae</taxon>
        <taxon>Roseimicrobium</taxon>
    </lineage>
</organism>
<dbReference type="AlphaFoldDB" id="A0A366HTS7"/>
<dbReference type="GO" id="GO:0016747">
    <property type="term" value="F:acyltransferase activity, transferring groups other than amino-acyl groups"/>
    <property type="evidence" value="ECO:0007669"/>
    <property type="project" value="InterPro"/>
</dbReference>
<proteinExistence type="predicted"/>
<name>A0A366HTS7_9BACT</name>
<evidence type="ECO:0000256" key="2">
    <source>
        <dbReference type="ARBA" id="ARBA00023315"/>
    </source>
</evidence>
<keyword evidence="4" id="KW-0689">Ribosomal protein</keyword>
<dbReference type="InterPro" id="IPR000182">
    <property type="entry name" value="GNAT_dom"/>
</dbReference>